<reference evidence="2 3" key="2">
    <citation type="submission" date="2011-11" db="EMBL/GenBank/DDBJ databases">
        <authorList>
            <consortium name="US DOE Joint Genome Institute"/>
            <person name="Lucas S."/>
            <person name="Han J."/>
            <person name="Lapidus A."/>
            <person name="Cheng J.-F."/>
            <person name="Goodwin L."/>
            <person name="Pitluck S."/>
            <person name="Peters L."/>
            <person name="Ovchinnikova G."/>
            <person name="Zhang X."/>
            <person name="Detter J.C."/>
            <person name="Han C."/>
            <person name="Tapia R."/>
            <person name="Land M."/>
            <person name="Hauser L."/>
            <person name="Kyrpides N."/>
            <person name="Ivanova N."/>
            <person name="Pagani I."/>
            <person name="Vogl K."/>
            <person name="Liu Z."/>
            <person name="Overmann J."/>
            <person name="Frigaard N.-U."/>
            <person name="Bryant D."/>
            <person name="Woyke T."/>
        </authorList>
    </citation>
    <scope>NUCLEOTIDE SEQUENCE [LARGE SCALE GENOMIC DNA]</scope>
    <source>
        <strain evidence="2 3">970</strain>
    </source>
</reference>
<protein>
    <submittedName>
        <fullName evidence="2">Uncharacterized protein</fullName>
    </submittedName>
</protein>
<reference evidence="3" key="1">
    <citation type="submission" date="2011-06" db="EMBL/GenBank/DDBJ databases">
        <authorList>
            <consortium name="US DOE Joint Genome Institute (JGI-PGF)"/>
            <person name="Lucas S."/>
            <person name="Han J."/>
            <person name="Lapidus A."/>
            <person name="Cheng J.-F."/>
            <person name="Goodwin L."/>
            <person name="Pitluck S."/>
            <person name="Peters L."/>
            <person name="Land M.L."/>
            <person name="Hauser L."/>
            <person name="Vogl K."/>
            <person name="Liu Z."/>
            <person name="Overmann J."/>
            <person name="Frigaard N.-U."/>
            <person name="Bryant D.A."/>
            <person name="Woyke T.J."/>
        </authorList>
    </citation>
    <scope>NUCLEOTIDE SEQUENCE [LARGE SCALE GENOMIC DNA]</scope>
    <source>
        <strain evidence="3">970</strain>
    </source>
</reference>
<evidence type="ECO:0000313" key="3">
    <source>
        <dbReference type="Proteomes" id="UP000002964"/>
    </source>
</evidence>
<name>H8Z5T1_9GAMM</name>
<accession>H8Z5T1</accession>
<dbReference type="AlphaFoldDB" id="H8Z5T1"/>
<dbReference type="HOGENOM" id="CLU_2169934_0_0_6"/>
<dbReference type="STRING" id="631362.Thi970DRAFT_03145"/>
<organism evidence="2 3">
    <name type="scientific">Thiorhodovibrio frisius</name>
    <dbReference type="NCBI Taxonomy" id="631362"/>
    <lineage>
        <taxon>Bacteria</taxon>
        <taxon>Pseudomonadati</taxon>
        <taxon>Pseudomonadota</taxon>
        <taxon>Gammaproteobacteria</taxon>
        <taxon>Chromatiales</taxon>
        <taxon>Chromatiaceae</taxon>
        <taxon>Thiorhodovibrio</taxon>
    </lineage>
</organism>
<feature type="region of interest" description="Disordered" evidence="1">
    <location>
        <begin position="21"/>
        <end position="73"/>
    </location>
</feature>
<dbReference type="RefSeq" id="WP_009149970.1">
    <property type="nucleotide sequence ID" value="NZ_CP121471.1"/>
</dbReference>
<evidence type="ECO:0000313" key="2">
    <source>
        <dbReference type="EMBL" id="EIC19565.1"/>
    </source>
</evidence>
<sequence>MLISGHLNQLSLYRQWDQPSLAARQAEQPAAATPAEDRTSQAPFTPRPVLEPEQAERFSRRQTRPSATDRPVEVEEQNAMALQALDIYHDVSTNQEREYVRAVFGVDVYA</sequence>
<evidence type="ECO:0000256" key="1">
    <source>
        <dbReference type="SAM" id="MobiDB-lite"/>
    </source>
</evidence>
<feature type="compositionally biased region" description="Low complexity" evidence="1">
    <location>
        <begin position="22"/>
        <end position="34"/>
    </location>
</feature>
<gene>
    <name evidence="2" type="ORF">Thi970DRAFT_03145</name>
</gene>
<keyword evidence="3" id="KW-1185">Reference proteome</keyword>
<proteinExistence type="predicted"/>
<dbReference type="Proteomes" id="UP000002964">
    <property type="component" value="Unassembled WGS sequence"/>
</dbReference>
<dbReference type="EMBL" id="JH603170">
    <property type="protein sequence ID" value="EIC19565.1"/>
    <property type="molecule type" value="Genomic_DNA"/>
</dbReference>